<proteinExistence type="predicted"/>
<organism evidence="1 2">
    <name type="scientific">Spirosoma foliorum</name>
    <dbReference type="NCBI Taxonomy" id="2710596"/>
    <lineage>
        <taxon>Bacteria</taxon>
        <taxon>Pseudomonadati</taxon>
        <taxon>Bacteroidota</taxon>
        <taxon>Cytophagia</taxon>
        <taxon>Cytophagales</taxon>
        <taxon>Cytophagaceae</taxon>
        <taxon>Spirosoma</taxon>
    </lineage>
</organism>
<dbReference type="EMBL" id="CP059732">
    <property type="protein sequence ID" value="QMW03097.1"/>
    <property type="molecule type" value="Genomic_DNA"/>
</dbReference>
<accession>A0A7G5GW55</accession>
<evidence type="ECO:0000313" key="2">
    <source>
        <dbReference type="Proteomes" id="UP000515369"/>
    </source>
</evidence>
<sequence>MTTKEKTPVLLPYCLNLTNALRQKSITGKILNEALVCYVKAVLTFQILLKPNCFFVISTEEKSQASVLVKLEIPPDVGMTEKQPNFSIK</sequence>
<reference evidence="1 2" key="1">
    <citation type="submission" date="2020-07" db="EMBL/GenBank/DDBJ databases">
        <title>Spirosoma foliorum sp. nov., isolated from the leaves on the Nejang mountain Korea, Republic of.</title>
        <authorList>
            <person name="Ho H."/>
            <person name="Lee Y.-J."/>
            <person name="Nurcahyanto D.-A."/>
            <person name="Kim S.-G."/>
        </authorList>
    </citation>
    <scope>NUCLEOTIDE SEQUENCE [LARGE SCALE GENOMIC DNA]</scope>
    <source>
        <strain evidence="1 2">PL0136</strain>
    </source>
</reference>
<dbReference type="RefSeq" id="WP_182460385.1">
    <property type="nucleotide sequence ID" value="NZ_CP059732.1"/>
</dbReference>
<dbReference type="KEGG" id="sfol:H3H32_35350"/>
<dbReference type="Proteomes" id="UP000515369">
    <property type="component" value="Chromosome"/>
</dbReference>
<protein>
    <submittedName>
        <fullName evidence="1">Uncharacterized protein</fullName>
    </submittedName>
</protein>
<dbReference type="AlphaFoldDB" id="A0A7G5GW55"/>
<keyword evidence="2" id="KW-1185">Reference proteome</keyword>
<evidence type="ECO:0000313" key="1">
    <source>
        <dbReference type="EMBL" id="QMW03097.1"/>
    </source>
</evidence>
<name>A0A7G5GW55_9BACT</name>
<gene>
    <name evidence="1" type="ORF">H3H32_35350</name>
</gene>